<dbReference type="Pfam" id="PF05099">
    <property type="entry name" value="TerB"/>
    <property type="match status" value="1"/>
</dbReference>
<dbReference type="Gene3D" id="1.10.3680.10">
    <property type="entry name" value="TerB-like"/>
    <property type="match status" value="1"/>
</dbReference>
<evidence type="ECO:0000256" key="2">
    <source>
        <dbReference type="SAM" id="SignalP"/>
    </source>
</evidence>
<dbReference type="CDD" id="cd07177">
    <property type="entry name" value="terB_like"/>
    <property type="match status" value="1"/>
</dbReference>
<evidence type="ECO:0000313" key="4">
    <source>
        <dbReference type="EMBL" id="PWG17608.1"/>
    </source>
</evidence>
<dbReference type="InterPro" id="IPR029024">
    <property type="entry name" value="TerB-like"/>
</dbReference>
<organism evidence="4 5">
    <name type="scientific">Salibaculum griseiflavum</name>
    <dbReference type="NCBI Taxonomy" id="1914409"/>
    <lineage>
        <taxon>Bacteria</taxon>
        <taxon>Pseudomonadati</taxon>
        <taxon>Pseudomonadota</taxon>
        <taxon>Alphaproteobacteria</taxon>
        <taxon>Rhodobacterales</taxon>
        <taxon>Roseobacteraceae</taxon>
        <taxon>Salibaculum</taxon>
    </lineage>
</organism>
<dbReference type="InterPro" id="IPR007791">
    <property type="entry name" value="DjlA_N"/>
</dbReference>
<sequence length="282" mass="30456">MRKWLFLLPLALAFTLSLSGPAQAARGAGSWGDGLVFVARTDVPTATGGTFALCHLVETMAVAFIPVYTTVTSYAMSEEDCTGTSYRPLTPEMFARGQSIGAFPADLPVDPRLSPRDMVVGHAGPLLLAVAGLFALLAWVIHGRKPRRRKSRVSDTLAINALAAMAHVAISDGDVDEREVSHIAGVLARLTGRDYPRDRVRDMIYQVQNHIGDIDALGEGLSDAERRIVMESALHVAVADGQIHPTEYQLVSQIANRLRIGGTEFREALTRISATLRESTPA</sequence>
<feature type="signal peptide" evidence="2">
    <location>
        <begin position="1"/>
        <end position="24"/>
    </location>
</feature>
<protein>
    <submittedName>
        <fullName evidence="4">TerB family tellurite resistance protein</fullName>
    </submittedName>
</protein>
<evidence type="ECO:0000259" key="3">
    <source>
        <dbReference type="Pfam" id="PF05099"/>
    </source>
</evidence>
<gene>
    <name evidence="4" type="ORF">DFK10_05140</name>
</gene>
<dbReference type="EMBL" id="QETF01000004">
    <property type="protein sequence ID" value="PWG17608.1"/>
    <property type="molecule type" value="Genomic_DNA"/>
</dbReference>
<keyword evidence="5" id="KW-1185">Reference proteome</keyword>
<dbReference type="RefSeq" id="WP_109387289.1">
    <property type="nucleotide sequence ID" value="NZ_QETF01000004.1"/>
</dbReference>
<keyword evidence="1" id="KW-0812">Transmembrane</keyword>
<accession>A0A2V1P726</accession>
<dbReference type="SUPFAM" id="SSF158682">
    <property type="entry name" value="TerB-like"/>
    <property type="match status" value="1"/>
</dbReference>
<evidence type="ECO:0000256" key="1">
    <source>
        <dbReference type="SAM" id="Phobius"/>
    </source>
</evidence>
<comment type="caution">
    <text evidence="4">The sequence shown here is derived from an EMBL/GenBank/DDBJ whole genome shotgun (WGS) entry which is preliminary data.</text>
</comment>
<feature type="chain" id="PRO_5015999833" evidence="2">
    <location>
        <begin position="25"/>
        <end position="282"/>
    </location>
</feature>
<evidence type="ECO:0000313" key="5">
    <source>
        <dbReference type="Proteomes" id="UP000245293"/>
    </source>
</evidence>
<feature type="domain" description="Co-chaperone DjlA N-terminal" evidence="3">
    <location>
        <begin position="159"/>
        <end position="268"/>
    </location>
</feature>
<keyword evidence="2" id="KW-0732">Signal</keyword>
<dbReference type="Proteomes" id="UP000245293">
    <property type="component" value="Unassembled WGS sequence"/>
</dbReference>
<reference evidence="5" key="1">
    <citation type="submission" date="2018-05" db="EMBL/GenBank/DDBJ databases">
        <authorList>
            <person name="Du Z."/>
            <person name="Wang X."/>
        </authorList>
    </citation>
    <scope>NUCLEOTIDE SEQUENCE [LARGE SCALE GENOMIC DNA]</scope>
    <source>
        <strain evidence="5">WDS4C29</strain>
    </source>
</reference>
<keyword evidence="1" id="KW-1133">Transmembrane helix</keyword>
<dbReference type="AlphaFoldDB" id="A0A2V1P726"/>
<name>A0A2V1P726_9RHOB</name>
<feature type="transmembrane region" description="Helical" evidence="1">
    <location>
        <begin position="119"/>
        <end position="141"/>
    </location>
</feature>
<proteinExistence type="predicted"/>
<dbReference type="OrthoDB" id="7703595at2"/>
<keyword evidence="1" id="KW-0472">Membrane</keyword>